<keyword evidence="4 7" id="KW-0694">RNA-binding</keyword>
<dbReference type="Pfam" id="PF00253">
    <property type="entry name" value="Ribosomal_S14"/>
    <property type="match status" value="1"/>
</dbReference>
<dbReference type="EMBL" id="CP002590">
    <property type="protein sequence ID" value="AEA13139.1"/>
    <property type="molecule type" value="Genomic_DNA"/>
</dbReference>
<dbReference type="GeneID" id="10361192"/>
<dbReference type="OrthoDB" id="5615at2157"/>
<evidence type="ECO:0000256" key="2">
    <source>
        <dbReference type="ARBA" id="ARBA00022730"/>
    </source>
</evidence>
<dbReference type="InterPro" id="IPR018271">
    <property type="entry name" value="Ribosomal_uS14_CS"/>
</dbReference>
<dbReference type="NCBIfam" id="NF004424">
    <property type="entry name" value="PRK05766.1"/>
    <property type="match status" value="1"/>
</dbReference>
<keyword evidence="5 7" id="KW-0689">Ribosomal protein</keyword>
<dbReference type="InterPro" id="IPR043140">
    <property type="entry name" value="Ribosomal_uS14_sf"/>
</dbReference>
<dbReference type="eggNOG" id="arCOG00782">
    <property type="taxonomic scope" value="Archaea"/>
</dbReference>
<feature type="binding site" evidence="7">
    <location>
        <position position="40"/>
    </location>
    <ligand>
        <name>Zn(2+)</name>
        <dbReference type="ChEBI" id="CHEBI:29105"/>
    </ligand>
</feature>
<dbReference type="STRING" id="999630.TUZN_1673"/>
<dbReference type="GO" id="GO:0003735">
    <property type="term" value="F:structural constituent of ribosome"/>
    <property type="evidence" value="ECO:0007669"/>
    <property type="project" value="InterPro"/>
</dbReference>
<feature type="binding site" evidence="7">
    <location>
        <position position="19"/>
    </location>
    <ligand>
        <name>Zn(2+)</name>
        <dbReference type="ChEBI" id="CHEBI:29105"/>
    </ligand>
</feature>
<evidence type="ECO:0000256" key="1">
    <source>
        <dbReference type="ARBA" id="ARBA00022723"/>
    </source>
</evidence>
<dbReference type="PANTHER" id="PTHR12010:SF2">
    <property type="entry name" value="40S RIBOSOMAL PROTEIN S29"/>
    <property type="match status" value="1"/>
</dbReference>
<keyword evidence="3 7" id="KW-0862">Zinc</keyword>
<evidence type="ECO:0000256" key="6">
    <source>
        <dbReference type="ARBA" id="ARBA00023274"/>
    </source>
</evidence>
<dbReference type="GO" id="GO:0019843">
    <property type="term" value="F:rRNA binding"/>
    <property type="evidence" value="ECO:0007669"/>
    <property type="project" value="UniProtKB-UniRule"/>
</dbReference>
<comment type="function">
    <text evidence="7">Binds 16S rRNA, required for the assembly of 30S particles.</text>
</comment>
<keyword evidence="9" id="KW-1185">Reference proteome</keyword>
<sequence length="54" mass="6515">MGKVRPPKERKYGRGAIRCQRCGTREAVIRKYGLMLCRRCFREVAEELGFRRYY</sequence>
<evidence type="ECO:0000256" key="5">
    <source>
        <dbReference type="ARBA" id="ARBA00022980"/>
    </source>
</evidence>
<dbReference type="Proteomes" id="UP000008138">
    <property type="component" value="Chromosome"/>
</dbReference>
<protein>
    <recommendedName>
        <fullName evidence="7">Small ribosomal subunit protein uS14</fullName>
    </recommendedName>
</protein>
<keyword evidence="1 7" id="KW-0479">Metal-binding</keyword>
<dbReference type="HOGENOM" id="CLU_177289_2_2_2"/>
<reference key="2">
    <citation type="submission" date="2011-03" db="EMBL/GenBank/DDBJ databases">
        <title>Complete genome sequence of the thermoacidophilic crenarchaeon Thermoproteus uzoniensis 768-20.</title>
        <authorList>
            <person name="Mardanov A.V."/>
            <person name="Gumerov V.M."/>
            <person name="Beletsky A.V."/>
            <person name="Prokofeva M.I."/>
            <person name="Bonch-Osmolovskaya E.A."/>
            <person name="Ravin N.V."/>
            <person name="Skryabin K.G."/>
        </authorList>
    </citation>
    <scope>NUCLEOTIDE SEQUENCE</scope>
    <source>
        <strain>768-20</strain>
    </source>
</reference>
<dbReference type="PANTHER" id="PTHR12010">
    <property type="entry name" value="40S RIBOSOMAL PROTEIN S29"/>
    <property type="match status" value="1"/>
</dbReference>
<evidence type="ECO:0000313" key="8">
    <source>
        <dbReference type="EMBL" id="AEA13139.1"/>
    </source>
</evidence>
<proteinExistence type="inferred from homology"/>
<gene>
    <name evidence="7" type="primary">rps14</name>
    <name evidence="8" type="ordered locus">TUZN_1673</name>
</gene>
<dbReference type="InterPro" id="IPR001209">
    <property type="entry name" value="Ribosomal_uS14"/>
</dbReference>
<keyword evidence="2 7" id="KW-0699">rRNA-binding</keyword>
<dbReference type="AlphaFoldDB" id="F2L320"/>
<dbReference type="GO" id="GO:0008270">
    <property type="term" value="F:zinc ion binding"/>
    <property type="evidence" value="ECO:0007669"/>
    <property type="project" value="UniProtKB-UniRule"/>
</dbReference>
<feature type="binding site" evidence="7">
    <location>
        <position position="37"/>
    </location>
    <ligand>
        <name>Zn(2+)</name>
        <dbReference type="ChEBI" id="CHEBI:29105"/>
    </ligand>
</feature>
<dbReference type="GO" id="GO:0002181">
    <property type="term" value="P:cytoplasmic translation"/>
    <property type="evidence" value="ECO:0007669"/>
    <property type="project" value="TreeGrafter"/>
</dbReference>
<dbReference type="RefSeq" id="WP_013680474.1">
    <property type="nucleotide sequence ID" value="NC_015315.1"/>
</dbReference>
<dbReference type="SUPFAM" id="SSF57716">
    <property type="entry name" value="Glucocorticoid receptor-like (DNA-binding domain)"/>
    <property type="match status" value="1"/>
</dbReference>
<comment type="cofactor">
    <cofactor evidence="7">
        <name>Zn(2+)</name>
        <dbReference type="ChEBI" id="CHEBI:29105"/>
    </cofactor>
    <text evidence="7">Binds 1 zinc ion per subunit.</text>
</comment>
<organism evidence="8 9">
    <name type="scientific">Thermoproteus uzoniensis (strain 768-20)</name>
    <dbReference type="NCBI Taxonomy" id="999630"/>
    <lineage>
        <taxon>Archaea</taxon>
        <taxon>Thermoproteota</taxon>
        <taxon>Thermoprotei</taxon>
        <taxon>Thermoproteales</taxon>
        <taxon>Thermoproteaceae</taxon>
        <taxon>Thermoproteus</taxon>
    </lineage>
</organism>
<comment type="similarity">
    <text evidence="7">Belongs to the universal ribosomal protein uS14 family. Zinc-binding uS14 subfamily.</text>
</comment>
<evidence type="ECO:0000256" key="7">
    <source>
        <dbReference type="HAMAP-Rule" id="MF_01364"/>
    </source>
</evidence>
<evidence type="ECO:0000256" key="4">
    <source>
        <dbReference type="ARBA" id="ARBA00022884"/>
    </source>
</evidence>
<dbReference type="HAMAP" id="MF_01364_A">
    <property type="entry name" value="Ribosomal_uS14_2_A"/>
    <property type="match status" value="1"/>
</dbReference>
<accession>F2L320</accession>
<dbReference type="InterPro" id="IPR023676">
    <property type="entry name" value="Ribosomal_uS14_arc"/>
</dbReference>
<comment type="subunit">
    <text evidence="7">Part of the 30S ribosomal subunit.</text>
</comment>
<evidence type="ECO:0000313" key="9">
    <source>
        <dbReference type="Proteomes" id="UP000008138"/>
    </source>
</evidence>
<reference evidence="8 9" key="1">
    <citation type="journal article" date="2011" name="J. Bacteriol.">
        <title>Complete genome sequence of the thermoacidophilic crenarchaeon Thermoproteus uzoniensis 768-20.</title>
        <authorList>
            <person name="Mardanov A.V."/>
            <person name="Gumerov V.M."/>
            <person name="Beletsky A.V."/>
            <person name="Prokofeva M.I."/>
            <person name="Bonch-Osmolovskaya E.A."/>
            <person name="Ravin N.V."/>
            <person name="Skryabin K.G."/>
        </authorList>
    </citation>
    <scope>NUCLEOTIDE SEQUENCE [LARGE SCALE GENOMIC DNA]</scope>
    <source>
        <strain evidence="8 9">768-20</strain>
    </source>
</reference>
<dbReference type="GO" id="GO:0022627">
    <property type="term" value="C:cytosolic small ribosomal subunit"/>
    <property type="evidence" value="ECO:0007669"/>
    <property type="project" value="TreeGrafter"/>
</dbReference>
<name>F2L320_THEU7</name>
<dbReference type="PROSITE" id="PS00527">
    <property type="entry name" value="RIBOSOMAL_S14"/>
    <property type="match status" value="1"/>
</dbReference>
<dbReference type="KEGG" id="tuz:TUZN_1673"/>
<feature type="binding site" evidence="7">
    <location>
        <position position="22"/>
    </location>
    <ligand>
        <name>Zn(2+)</name>
        <dbReference type="ChEBI" id="CHEBI:29105"/>
    </ligand>
</feature>
<dbReference type="FunFam" id="4.10.830.10:FF:000002">
    <property type="entry name" value="40S ribosomal protein S29"/>
    <property type="match status" value="1"/>
</dbReference>
<dbReference type="Gene3D" id="4.10.830.10">
    <property type="entry name" value="30s Ribosomal Protein S14, Chain N"/>
    <property type="match status" value="1"/>
</dbReference>
<evidence type="ECO:0000256" key="3">
    <source>
        <dbReference type="ARBA" id="ARBA00022833"/>
    </source>
</evidence>
<keyword evidence="6 7" id="KW-0687">Ribonucleoprotein</keyword>
<dbReference type="InterPro" id="IPR039744">
    <property type="entry name" value="RIbosomal_uS14_euk_arc"/>
</dbReference>